<dbReference type="Gene3D" id="1.20.120.50">
    <property type="entry name" value="Hemerythrin-like"/>
    <property type="match status" value="1"/>
</dbReference>
<dbReference type="Proteomes" id="UP000471031">
    <property type="component" value="Unassembled WGS sequence"/>
</dbReference>
<dbReference type="AlphaFoldDB" id="A0A845LBP1"/>
<evidence type="ECO:0000256" key="2">
    <source>
        <dbReference type="ARBA" id="ARBA00022723"/>
    </source>
</evidence>
<comment type="similarity">
    <text evidence="1">Belongs to the hemerythrin family.</text>
</comment>
<keyword evidence="2" id="KW-0479">Metal-binding</keyword>
<dbReference type="Pfam" id="PF01814">
    <property type="entry name" value="Hemerythrin"/>
    <property type="match status" value="1"/>
</dbReference>
<comment type="caution">
    <text evidence="5">The sequence shown here is derived from an EMBL/GenBank/DDBJ whole genome shotgun (WGS) entry which is preliminary data.</text>
</comment>
<dbReference type="CDD" id="cd12107">
    <property type="entry name" value="Hemerythrin"/>
    <property type="match status" value="1"/>
</dbReference>
<dbReference type="InterPro" id="IPR012312">
    <property type="entry name" value="Hemerythrin-like"/>
</dbReference>
<feature type="domain" description="Hemerythrin-like" evidence="4">
    <location>
        <begin position="49"/>
        <end position="158"/>
    </location>
</feature>
<proteinExistence type="inferred from homology"/>
<dbReference type="NCBIfam" id="TIGR02481">
    <property type="entry name" value="hemeryth_dom"/>
    <property type="match status" value="1"/>
</dbReference>
<dbReference type="PANTHER" id="PTHR37164">
    <property type="entry name" value="BACTERIOHEMERYTHRIN"/>
    <property type="match status" value="1"/>
</dbReference>
<sequence>MAFRETGNKFLNQGAVHAQRMIIIVEQALTGGNLMSFLEWDPKYSVNVPQLDKEHQTLLVMVNELHSAMKIGKGKEITEKLINQCVNYAQQHFQNEEKFMLQCKYADFDEHKKQHQLFVERVTELKKELTKNNFVLSSSMLQFLKSWFINHVVMVDKKYSVTINGCKIS</sequence>
<evidence type="ECO:0000313" key="6">
    <source>
        <dbReference type="Proteomes" id="UP000471031"/>
    </source>
</evidence>
<dbReference type="PANTHER" id="PTHR37164:SF1">
    <property type="entry name" value="BACTERIOHEMERYTHRIN"/>
    <property type="match status" value="1"/>
</dbReference>
<dbReference type="InterPro" id="IPR012827">
    <property type="entry name" value="Hemerythrin_metal-bd"/>
</dbReference>
<dbReference type="InterPro" id="IPR035938">
    <property type="entry name" value="Hemerythrin-like_sf"/>
</dbReference>
<dbReference type="GO" id="GO:0046872">
    <property type="term" value="F:metal ion binding"/>
    <property type="evidence" value="ECO:0007669"/>
    <property type="project" value="UniProtKB-KW"/>
</dbReference>
<dbReference type="EMBL" id="WXEX01000003">
    <property type="protein sequence ID" value="MZP42340.1"/>
    <property type="molecule type" value="Genomic_DNA"/>
</dbReference>
<reference evidence="5 6" key="1">
    <citation type="submission" date="2020-01" db="EMBL/GenBank/DDBJ databases">
        <title>Whole genome sequence of Heliobacterium gestii DSM 11169.</title>
        <authorList>
            <person name="Kyndt J.A."/>
            <person name="Meyer T.E."/>
        </authorList>
    </citation>
    <scope>NUCLEOTIDE SEQUENCE [LARGE SCALE GENOMIC DNA]</scope>
    <source>
        <strain evidence="5 6">DSM 11169</strain>
    </source>
</reference>
<evidence type="ECO:0000256" key="1">
    <source>
        <dbReference type="ARBA" id="ARBA00010587"/>
    </source>
</evidence>
<keyword evidence="3" id="KW-0408">Iron</keyword>
<gene>
    <name evidence="5" type="ORF">GTO89_04700</name>
</gene>
<evidence type="ECO:0000259" key="4">
    <source>
        <dbReference type="Pfam" id="PF01814"/>
    </source>
</evidence>
<dbReference type="SUPFAM" id="SSF47188">
    <property type="entry name" value="Hemerythrin-like"/>
    <property type="match status" value="1"/>
</dbReference>
<keyword evidence="6" id="KW-1185">Reference proteome</keyword>
<accession>A0A845LBP1</accession>
<evidence type="ECO:0000256" key="3">
    <source>
        <dbReference type="ARBA" id="ARBA00023004"/>
    </source>
</evidence>
<dbReference type="RefSeq" id="WP_161260907.1">
    <property type="nucleotide sequence ID" value="NZ_JAFBDC010000006.1"/>
</dbReference>
<dbReference type="OrthoDB" id="9797092at2"/>
<dbReference type="InterPro" id="IPR050669">
    <property type="entry name" value="Hemerythrin"/>
</dbReference>
<dbReference type="NCBIfam" id="NF033749">
    <property type="entry name" value="bact_hemeryth"/>
    <property type="match status" value="1"/>
</dbReference>
<organism evidence="5 6">
    <name type="scientific">Heliomicrobium gestii</name>
    <name type="common">Heliobacterium gestii</name>
    <dbReference type="NCBI Taxonomy" id="2699"/>
    <lineage>
        <taxon>Bacteria</taxon>
        <taxon>Bacillati</taxon>
        <taxon>Bacillota</taxon>
        <taxon>Clostridia</taxon>
        <taxon>Eubacteriales</taxon>
        <taxon>Heliobacteriaceae</taxon>
        <taxon>Heliomicrobium</taxon>
    </lineage>
</organism>
<dbReference type="PROSITE" id="PS00550">
    <property type="entry name" value="HEMERYTHRINS"/>
    <property type="match status" value="1"/>
</dbReference>
<name>A0A845LBP1_HELGE</name>
<evidence type="ECO:0000313" key="5">
    <source>
        <dbReference type="EMBL" id="MZP42340.1"/>
    </source>
</evidence>
<protein>
    <submittedName>
        <fullName evidence="5">Bacteriohemerythrin</fullName>
    </submittedName>
</protein>
<dbReference type="InterPro" id="IPR016131">
    <property type="entry name" value="Haemerythrin_Fe_BS"/>
</dbReference>